<dbReference type="EMBL" id="CP017708">
    <property type="protein sequence ID" value="AOY80730.1"/>
    <property type="molecule type" value="Genomic_DNA"/>
</dbReference>
<sequence>MHLTDYSITMLDFFFIRDTKWLFETAMDNPELAPSVVELLFLEDIKYNVRDSSILKHHYHLTNLRQAYVDTLRSKETHS</sequence>
<evidence type="ECO:0000313" key="1">
    <source>
        <dbReference type="EMBL" id="AOY80730.1"/>
    </source>
</evidence>
<name>A0A1D9FZY7_MOOP1</name>
<accession>A0A1D9FZY7</accession>
<dbReference type="AlphaFoldDB" id="A0A1D9FZY7"/>
<evidence type="ECO:0000313" key="2">
    <source>
        <dbReference type="Proteomes" id="UP000176944"/>
    </source>
</evidence>
<proteinExistence type="predicted"/>
<dbReference type="Proteomes" id="UP000176944">
    <property type="component" value="Chromosome"/>
</dbReference>
<reference evidence="2" key="1">
    <citation type="submission" date="2016-10" db="EMBL/GenBank/DDBJ databases">
        <title>Comparative genomics uncovers the prolific and rare metabolic potential of the cyanobacterial genus Moorea.</title>
        <authorList>
            <person name="Leao T."/>
            <person name="Castelao G."/>
            <person name="Korobeynikov A."/>
            <person name="Monroe E.A."/>
            <person name="Podell S."/>
            <person name="Glukhov E."/>
            <person name="Allen E."/>
            <person name="Gerwick W.H."/>
            <person name="Gerwick L."/>
        </authorList>
    </citation>
    <scope>NUCLEOTIDE SEQUENCE [LARGE SCALE GENOMIC DNA]</scope>
    <source>
        <strain evidence="2">JHB</strain>
    </source>
</reference>
<protein>
    <submittedName>
        <fullName evidence="1">Uncharacterized protein</fullName>
    </submittedName>
</protein>
<gene>
    <name evidence="1" type="ORF">BJP36_13190</name>
</gene>
<organism evidence="1 2">
    <name type="scientific">Moorena producens (strain JHB)</name>
    <dbReference type="NCBI Taxonomy" id="1454205"/>
    <lineage>
        <taxon>Bacteria</taxon>
        <taxon>Bacillati</taxon>
        <taxon>Cyanobacteriota</taxon>
        <taxon>Cyanophyceae</taxon>
        <taxon>Coleofasciculales</taxon>
        <taxon>Coleofasciculaceae</taxon>
        <taxon>Moorena</taxon>
    </lineage>
</organism>